<dbReference type="PANTHER" id="PTHR23079:SF55">
    <property type="entry name" value="RNA-DIRECTED RNA POLYMERASE"/>
    <property type="match status" value="1"/>
</dbReference>
<feature type="non-terminal residue" evidence="1">
    <location>
        <position position="1"/>
    </location>
</feature>
<dbReference type="InterPro" id="IPR007855">
    <property type="entry name" value="RDRP"/>
</dbReference>
<proteinExistence type="predicted"/>
<accession>A0A022RJB1</accession>
<dbReference type="Proteomes" id="UP000030748">
    <property type="component" value="Unassembled WGS sequence"/>
</dbReference>
<organism evidence="1 2">
    <name type="scientific">Erythranthe guttata</name>
    <name type="common">Yellow monkey flower</name>
    <name type="synonym">Mimulus guttatus</name>
    <dbReference type="NCBI Taxonomy" id="4155"/>
    <lineage>
        <taxon>Eukaryota</taxon>
        <taxon>Viridiplantae</taxon>
        <taxon>Streptophyta</taxon>
        <taxon>Embryophyta</taxon>
        <taxon>Tracheophyta</taxon>
        <taxon>Spermatophyta</taxon>
        <taxon>Magnoliopsida</taxon>
        <taxon>eudicotyledons</taxon>
        <taxon>Gunneridae</taxon>
        <taxon>Pentapetalae</taxon>
        <taxon>asterids</taxon>
        <taxon>lamiids</taxon>
        <taxon>Lamiales</taxon>
        <taxon>Phrymaceae</taxon>
        <taxon>Erythranthe</taxon>
    </lineage>
</organism>
<sequence>LLKYFKSNEPWSRVYSIPDSEKRNPQKLSDLELEHELFQLLLQYFLLASFGMSTAADSWLTFMDRLLTLGDDRATEKDSLKRKIIQLIDIYYDALDAPKSGKK</sequence>
<dbReference type="STRING" id="4155.A0A022RJB1"/>
<gene>
    <name evidence="1" type="ORF">MIMGU_mgv1a0199443mg</name>
</gene>
<reference evidence="1 2" key="1">
    <citation type="journal article" date="2013" name="Proc. Natl. Acad. Sci. U.S.A.">
        <title>Fine-scale variation in meiotic recombination in Mimulus inferred from population shotgun sequencing.</title>
        <authorList>
            <person name="Hellsten U."/>
            <person name="Wright K.M."/>
            <person name="Jenkins J."/>
            <person name="Shu S."/>
            <person name="Yuan Y."/>
            <person name="Wessler S.R."/>
            <person name="Schmutz J."/>
            <person name="Willis J.H."/>
            <person name="Rokhsar D.S."/>
        </authorList>
    </citation>
    <scope>NUCLEOTIDE SEQUENCE [LARGE SCALE GENOMIC DNA]</scope>
    <source>
        <strain evidence="2">cv. DUN x IM62</strain>
    </source>
</reference>
<dbReference type="EMBL" id="KI630401">
    <property type="protein sequence ID" value="EYU40507.1"/>
    <property type="molecule type" value="Genomic_DNA"/>
</dbReference>
<feature type="non-terminal residue" evidence="1">
    <location>
        <position position="103"/>
    </location>
</feature>
<protein>
    <submittedName>
        <fullName evidence="1">Uncharacterized protein</fullName>
    </submittedName>
</protein>
<evidence type="ECO:0000313" key="2">
    <source>
        <dbReference type="Proteomes" id="UP000030748"/>
    </source>
</evidence>
<dbReference type="PANTHER" id="PTHR23079">
    <property type="entry name" value="RNA-DEPENDENT RNA POLYMERASE"/>
    <property type="match status" value="1"/>
</dbReference>
<dbReference type="AlphaFoldDB" id="A0A022RJB1"/>
<name>A0A022RJB1_ERYGU</name>
<evidence type="ECO:0000313" key="1">
    <source>
        <dbReference type="EMBL" id="EYU40507.1"/>
    </source>
</evidence>
<keyword evidence="2" id="KW-1185">Reference proteome</keyword>
<dbReference type="GO" id="GO:0003968">
    <property type="term" value="F:RNA-directed RNA polymerase activity"/>
    <property type="evidence" value="ECO:0007669"/>
    <property type="project" value="InterPro"/>
</dbReference>